<dbReference type="InterPro" id="IPR015943">
    <property type="entry name" value="WD40/YVTN_repeat-like_dom_sf"/>
</dbReference>
<gene>
    <name evidence="1" type="ORF">DPMN_144334</name>
</gene>
<dbReference type="SUPFAM" id="SSF63829">
    <property type="entry name" value="Calcium-dependent phosphotriesterase"/>
    <property type="match status" value="1"/>
</dbReference>
<organism evidence="1 2">
    <name type="scientific">Dreissena polymorpha</name>
    <name type="common">Zebra mussel</name>
    <name type="synonym">Mytilus polymorpha</name>
    <dbReference type="NCBI Taxonomy" id="45954"/>
    <lineage>
        <taxon>Eukaryota</taxon>
        <taxon>Metazoa</taxon>
        <taxon>Spiralia</taxon>
        <taxon>Lophotrochozoa</taxon>
        <taxon>Mollusca</taxon>
        <taxon>Bivalvia</taxon>
        <taxon>Autobranchia</taxon>
        <taxon>Heteroconchia</taxon>
        <taxon>Euheterodonta</taxon>
        <taxon>Imparidentia</taxon>
        <taxon>Neoheterodontei</taxon>
        <taxon>Myida</taxon>
        <taxon>Dreissenoidea</taxon>
        <taxon>Dreissenidae</taxon>
        <taxon>Dreissena</taxon>
    </lineage>
</organism>
<reference evidence="1" key="1">
    <citation type="journal article" date="2019" name="bioRxiv">
        <title>The Genome of the Zebra Mussel, Dreissena polymorpha: A Resource for Invasive Species Research.</title>
        <authorList>
            <person name="McCartney M.A."/>
            <person name="Auch B."/>
            <person name="Kono T."/>
            <person name="Mallez S."/>
            <person name="Zhang Y."/>
            <person name="Obille A."/>
            <person name="Becker A."/>
            <person name="Abrahante J.E."/>
            <person name="Garbe J."/>
            <person name="Badalamenti J.P."/>
            <person name="Herman A."/>
            <person name="Mangelson H."/>
            <person name="Liachko I."/>
            <person name="Sullivan S."/>
            <person name="Sone E.D."/>
            <person name="Koren S."/>
            <person name="Silverstein K.A.T."/>
            <person name="Beckman K.B."/>
            <person name="Gohl D.M."/>
        </authorList>
    </citation>
    <scope>NUCLEOTIDE SEQUENCE</scope>
    <source>
        <strain evidence="1">Duluth1</strain>
        <tissue evidence="1">Whole animal</tissue>
    </source>
</reference>
<comment type="caution">
    <text evidence="1">The sequence shown here is derived from an EMBL/GenBank/DDBJ whole genome shotgun (WGS) entry which is preliminary data.</text>
</comment>
<evidence type="ECO:0000313" key="1">
    <source>
        <dbReference type="EMBL" id="KAH3815803.1"/>
    </source>
</evidence>
<dbReference type="EMBL" id="JAIWYP010000006">
    <property type="protein sequence ID" value="KAH3815803.1"/>
    <property type="molecule type" value="Genomic_DNA"/>
</dbReference>
<evidence type="ECO:0000313" key="2">
    <source>
        <dbReference type="Proteomes" id="UP000828390"/>
    </source>
</evidence>
<dbReference type="Proteomes" id="UP000828390">
    <property type="component" value="Unassembled WGS sequence"/>
</dbReference>
<sequence length="266" mass="29776">MDLLVSVDIKQTGDDKEPFLTGLDFLPDGRLVAVDNKNCNCIIMDDQLKILGTPYKFNTNPRDVVCLSQSELAVTMFDKTVRLLSVSPGNAIEMTRQINTSSDVFSIYFMTPAHMVLSTYDDSRPVRMITQAGVESDFDRVLFNNKTYKFAESKCTYVPSKNTLVLTDRYAHTVYVYDTVKGTSRAVTDENIQEPRGACVGPGDTVLVCSMMKDSIVHLTADGNILGTYPLDMKWPYTLCMNKDRNRLAVSNGAPGERKLRMYKVS</sequence>
<dbReference type="Gene3D" id="2.130.10.10">
    <property type="entry name" value="YVTN repeat-like/Quinoprotein amine dehydrogenase"/>
    <property type="match status" value="1"/>
</dbReference>
<dbReference type="AlphaFoldDB" id="A0A9D4GI34"/>
<name>A0A9D4GI34_DREPO</name>
<protein>
    <submittedName>
        <fullName evidence="1">Uncharacterized protein</fullName>
    </submittedName>
</protein>
<keyword evidence="2" id="KW-1185">Reference proteome</keyword>
<reference evidence="1" key="2">
    <citation type="submission" date="2020-11" db="EMBL/GenBank/DDBJ databases">
        <authorList>
            <person name="McCartney M.A."/>
            <person name="Auch B."/>
            <person name="Kono T."/>
            <person name="Mallez S."/>
            <person name="Becker A."/>
            <person name="Gohl D.M."/>
            <person name="Silverstein K.A.T."/>
            <person name="Koren S."/>
            <person name="Bechman K.B."/>
            <person name="Herman A."/>
            <person name="Abrahante J.E."/>
            <person name="Garbe J."/>
        </authorList>
    </citation>
    <scope>NUCLEOTIDE SEQUENCE</scope>
    <source>
        <strain evidence="1">Duluth1</strain>
        <tissue evidence="1">Whole animal</tissue>
    </source>
</reference>
<proteinExistence type="predicted"/>
<accession>A0A9D4GI34</accession>